<evidence type="ECO:0000256" key="1">
    <source>
        <dbReference type="ARBA" id="ARBA00004167"/>
    </source>
</evidence>
<gene>
    <name evidence="7" type="ORF">EI555_008429</name>
</gene>
<comment type="similarity">
    <text evidence="2">Belongs to the FAM163 family.</text>
</comment>
<comment type="caution">
    <text evidence="7">The sequence shown here is derived from an EMBL/GenBank/DDBJ whole genome shotgun (WGS) entry which is preliminary data.</text>
</comment>
<dbReference type="Pfam" id="PF15069">
    <property type="entry name" value="FAM163"/>
    <property type="match status" value="2"/>
</dbReference>
<dbReference type="EMBL" id="RWIC01000119">
    <property type="protein sequence ID" value="TKC49477.1"/>
    <property type="molecule type" value="Genomic_DNA"/>
</dbReference>
<comment type="subcellular location">
    <subcellularLocation>
        <location evidence="1">Membrane</location>
        <topology evidence="1">Single-pass membrane protein</topology>
    </subcellularLocation>
</comment>
<dbReference type="Proteomes" id="UP000308365">
    <property type="component" value="Unassembled WGS sequence"/>
</dbReference>
<evidence type="ECO:0000256" key="6">
    <source>
        <dbReference type="SAM" id="Phobius"/>
    </source>
</evidence>
<dbReference type="InterPro" id="IPR040281">
    <property type="entry name" value="FAM163A"/>
</dbReference>
<evidence type="ECO:0000313" key="7">
    <source>
        <dbReference type="EMBL" id="TKC49477.1"/>
    </source>
</evidence>
<sequence length="223" mass="23448">MTAGTVVITGGILATVILLCIIAVLCYCRLQGWEDIAVDRGPLVLSFLSGANQAPGVGSSAEQGRGHLCPARGGHSALRQPSPLSPQYYCCKRSRAEDAREEEEEDHDLPAHRRGPTCNACSSQALDGRGGLAPPTREPCGQPCGVAASHCTACSLYSSPFYIRTADMLPNGGGGERLSFAPTYYKEGGPPSLQLAAPQSYPVTWPGSGREAFTNPRAISTDV</sequence>
<name>A0A4U1FIS6_MONMO</name>
<evidence type="ECO:0008006" key="9">
    <source>
        <dbReference type="Google" id="ProtNLM"/>
    </source>
</evidence>
<keyword evidence="4 6" id="KW-1133">Transmembrane helix</keyword>
<feature type="transmembrane region" description="Helical" evidence="6">
    <location>
        <begin position="6"/>
        <end position="30"/>
    </location>
</feature>
<protein>
    <recommendedName>
        <fullName evidence="9">Protein FAM163A</fullName>
    </recommendedName>
</protein>
<dbReference type="InterPro" id="IPR029379">
    <property type="entry name" value="FAM163"/>
</dbReference>
<keyword evidence="5 6" id="KW-0472">Membrane</keyword>
<evidence type="ECO:0000256" key="5">
    <source>
        <dbReference type="ARBA" id="ARBA00023136"/>
    </source>
</evidence>
<reference evidence="8" key="1">
    <citation type="journal article" date="2019" name="IScience">
        <title>Narwhal Genome Reveals Long-Term Low Genetic Diversity despite Current Large Abundance Size.</title>
        <authorList>
            <person name="Westbury M.V."/>
            <person name="Petersen B."/>
            <person name="Garde E."/>
            <person name="Heide-Jorgensen M.P."/>
            <person name="Lorenzen E.D."/>
        </authorList>
    </citation>
    <scope>NUCLEOTIDE SEQUENCE [LARGE SCALE GENOMIC DNA]</scope>
</reference>
<keyword evidence="3 6" id="KW-0812">Transmembrane</keyword>
<evidence type="ECO:0000256" key="2">
    <source>
        <dbReference type="ARBA" id="ARBA00006760"/>
    </source>
</evidence>
<dbReference type="PANTHER" id="PTHR31914:SF2">
    <property type="entry name" value="PROTEIN FAM163A"/>
    <property type="match status" value="1"/>
</dbReference>
<evidence type="ECO:0000313" key="8">
    <source>
        <dbReference type="Proteomes" id="UP000308365"/>
    </source>
</evidence>
<evidence type="ECO:0000256" key="3">
    <source>
        <dbReference type="ARBA" id="ARBA00022692"/>
    </source>
</evidence>
<dbReference type="AlphaFoldDB" id="A0A4U1FIS6"/>
<dbReference type="PANTHER" id="PTHR31914">
    <property type="entry name" value="PROTEIN FAM163A"/>
    <property type="match status" value="1"/>
</dbReference>
<organism evidence="7 8">
    <name type="scientific">Monodon monoceros</name>
    <name type="common">Narwhal</name>
    <name type="synonym">Ceratodon monodon</name>
    <dbReference type="NCBI Taxonomy" id="40151"/>
    <lineage>
        <taxon>Eukaryota</taxon>
        <taxon>Metazoa</taxon>
        <taxon>Chordata</taxon>
        <taxon>Craniata</taxon>
        <taxon>Vertebrata</taxon>
        <taxon>Euteleostomi</taxon>
        <taxon>Mammalia</taxon>
        <taxon>Eutheria</taxon>
        <taxon>Laurasiatheria</taxon>
        <taxon>Artiodactyla</taxon>
        <taxon>Whippomorpha</taxon>
        <taxon>Cetacea</taxon>
        <taxon>Odontoceti</taxon>
        <taxon>Monodontidae</taxon>
        <taxon>Monodon</taxon>
    </lineage>
</organism>
<accession>A0A4U1FIS6</accession>
<evidence type="ECO:0000256" key="4">
    <source>
        <dbReference type="ARBA" id="ARBA00022989"/>
    </source>
</evidence>
<proteinExistence type="inferred from homology"/>
<dbReference type="GO" id="GO:0016020">
    <property type="term" value="C:membrane"/>
    <property type="evidence" value="ECO:0007669"/>
    <property type="project" value="UniProtKB-SubCell"/>
</dbReference>